<dbReference type="GO" id="GO:0006564">
    <property type="term" value="P:L-serine biosynthetic process"/>
    <property type="evidence" value="ECO:0007669"/>
    <property type="project" value="UniProtKB-KW"/>
</dbReference>
<evidence type="ECO:0000313" key="13">
    <source>
        <dbReference type="Proteomes" id="UP001054902"/>
    </source>
</evidence>
<dbReference type="AlphaFoldDB" id="A0AAD3CWR0"/>
<dbReference type="PANTHER" id="PTHR43344">
    <property type="entry name" value="PHOSPHOSERINE PHOSPHATASE"/>
    <property type="match status" value="1"/>
</dbReference>
<dbReference type="GO" id="GO:0005737">
    <property type="term" value="C:cytoplasm"/>
    <property type="evidence" value="ECO:0007669"/>
    <property type="project" value="TreeGrafter"/>
</dbReference>
<gene>
    <name evidence="12" type="ORF">CTEN210_08856</name>
</gene>
<dbReference type="GO" id="GO:0036424">
    <property type="term" value="F:L-phosphoserine phosphatase activity"/>
    <property type="evidence" value="ECO:0007669"/>
    <property type="project" value="InterPro"/>
</dbReference>
<protein>
    <recommendedName>
        <fullName evidence="4">phosphoserine phosphatase</fullName>
        <ecNumber evidence="4">3.1.3.3</ecNumber>
    </recommendedName>
    <alternativeName>
        <fullName evidence="10">O-phosphoserine phosphohydrolase</fullName>
    </alternativeName>
</protein>
<evidence type="ECO:0000256" key="5">
    <source>
        <dbReference type="ARBA" id="ARBA00022605"/>
    </source>
</evidence>
<keyword evidence="8" id="KW-0460">Magnesium</keyword>
<dbReference type="InterPro" id="IPR036412">
    <property type="entry name" value="HAD-like_sf"/>
</dbReference>
<evidence type="ECO:0000256" key="7">
    <source>
        <dbReference type="ARBA" id="ARBA00022801"/>
    </source>
</evidence>
<evidence type="ECO:0000256" key="11">
    <source>
        <dbReference type="PIRSR" id="PIRSR604469-1"/>
    </source>
</evidence>
<dbReference type="InterPro" id="IPR004469">
    <property type="entry name" value="PSP"/>
</dbReference>
<dbReference type="EMBL" id="BLLK01000045">
    <property type="protein sequence ID" value="GFH52380.1"/>
    <property type="molecule type" value="Genomic_DNA"/>
</dbReference>
<comment type="caution">
    <text evidence="12">The sequence shown here is derived from an EMBL/GenBank/DDBJ whole genome shotgun (WGS) entry which is preliminary data.</text>
</comment>
<evidence type="ECO:0000256" key="9">
    <source>
        <dbReference type="ARBA" id="ARBA00023299"/>
    </source>
</evidence>
<organism evidence="12 13">
    <name type="scientific">Chaetoceros tenuissimus</name>
    <dbReference type="NCBI Taxonomy" id="426638"/>
    <lineage>
        <taxon>Eukaryota</taxon>
        <taxon>Sar</taxon>
        <taxon>Stramenopiles</taxon>
        <taxon>Ochrophyta</taxon>
        <taxon>Bacillariophyta</taxon>
        <taxon>Coscinodiscophyceae</taxon>
        <taxon>Chaetocerotophycidae</taxon>
        <taxon>Chaetocerotales</taxon>
        <taxon>Chaetocerotaceae</taxon>
        <taxon>Chaetoceros</taxon>
    </lineage>
</organism>
<evidence type="ECO:0000256" key="3">
    <source>
        <dbReference type="ARBA" id="ARBA00009184"/>
    </source>
</evidence>
<accession>A0AAD3CWR0</accession>
<name>A0AAD3CWR0_9STRA</name>
<evidence type="ECO:0000256" key="10">
    <source>
        <dbReference type="ARBA" id="ARBA00031693"/>
    </source>
</evidence>
<keyword evidence="6" id="KW-0479">Metal-binding</keyword>
<evidence type="ECO:0000256" key="4">
    <source>
        <dbReference type="ARBA" id="ARBA00012640"/>
    </source>
</evidence>
<evidence type="ECO:0000256" key="8">
    <source>
        <dbReference type="ARBA" id="ARBA00022842"/>
    </source>
</evidence>
<keyword evidence="5" id="KW-0028">Amino-acid biosynthesis</keyword>
<reference evidence="12 13" key="1">
    <citation type="journal article" date="2021" name="Sci. Rep.">
        <title>The genome of the diatom Chaetoceros tenuissimus carries an ancient integrated fragment of an extant virus.</title>
        <authorList>
            <person name="Hongo Y."/>
            <person name="Kimura K."/>
            <person name="Takaki Y."/>
            <person name="Yoshida Y."/>
            <person name="Baba S."/>
            <person name="Kobayashi G."/>
            <person name="Nagasaki K."/>
            <person name="Hano T."/>
            <person name="Tomaru Y."/>
        </authorList>
    </citation>
    <scope>NUCLEOTIDE SEQUENCE [LARGE SCALE GENOMIC DNA]</scope>
    <source>
        <strain evidence="12 13">NIES-3715</strain>
    </source>
</reference>
<dbReference type="InterPro" id="IPR050582">
    <property type="entry name" value="HAD-like_SerB"/>
</dbReference>
<sequence>MNTAAFTAFRRCGNLVSKSLSPFTKMNTMKPISMNTRSFATSGTEIMSHFSDVKLEGKNIANAMEALAHADAVCFDVDSTVIQEEGIDVLAASLGKGEEVAAWTMKAMEGDTKFEDALAARLDIIKPSRQSILQCLDDHPLQLSPGVDRLVEVLMENGTDVYLVSGGFRIMIEPVAKTLAISKTNIYANTIFFDDNTDHGEYTGFCRDEPTSADMGKPKAVQKIMDEFGYKTVVMVGDGATDAQAKPPASAFIGFGGVAVRDAVREKACWYVHDFHAMINVVEKFGKGMK</sequence>
<feature type="active site" description="Nucleophile" evidence="11">
    <location>
        <position position="76"/>
    </location>
</feature>
<keyword evidence="9" id="KW-0718">Serine biosynthesis</keyword>
<proteinExistence type="inferred from homology"/>
<evidence type="ECO:0000256" key="2">
    <source>
        <dbReference type="ARBA" id="ARBA00005135"/>
    </source>
</evidence>
<dbReference type="CDD" id="cd04309">
    <property type="entry name" value="HAD_PSP_eu"/>
    <property type="match status" value="1"/>
</dbReference>
<dbReference type="PANTHER" id="PTHR43344:SF2">
    <property type="entry name" value="PHOSPHOSERINE PHOSPHATASE"/>
    <property type="match status" value="1"/>
</dbReference>
<dbReference type="Proteomes" id="UP001054902">
    <property type="component" value="Unassembled WGS sequence"/>
</dbReference>
<dbReference type="Gene3D" id="3.40.50.1000">
    <property type="entry name" value="HAD superfamily/HAD-like"/>
    <property type="match status" value="1"/>
</dbReference>
<evidence type="ECO:0000313" key="12">
    <source>
        <dbReference type="EMBL" id="GFH52380.1"/>
    </source>
</evidence>
<dbReference type="SUPFAM" id="SSF56784">
    <property type="entry name" value="HAD-like"/>
    <property type="match status" value="1"/>
</dbReference>
<comment type="pathway">
    <text evidence="2">Amino-acid biosynthesis; L-serine biosynthesis; L-serine from 3-phospho-D-glycerate: step 3/3.</text>
</comment>
<dbReference type="GO" id="GO:0000287">
    <property type="term" value="F:magnesium ion binding"/>
    <property type="evidence" value="ECO:0007669"/>
    <property type="project" value="TreeGrafter"/>
</dbReference>
<comment type="similarity">
    <text evidence="3">Belongs to the HAD-like hydrolase superfamily. SerB family.</text>
</comment>
<keyword evidence="13" id="KW-1185">Reference proteome</keyword>
<dbReference type="EC" id="3.1.3.3" evidence="4"/>
<feature type="active site" description="Proton donor" evidence="11">
    <location>
        <position position="78"/>
    </location>
</feature>
<dbReference type="Pfam" id="PF00702">
    <property type="entry name" value="Hydrolase"/>
    <property type="match status" value="1"/>
</dbReference>
<comment type="cofactor">
    <cofactor evidence="1">
        <name>Mg(2+)</name>
        <dbReference type="ChEBI" id="CHEBI:18420"/>
    </cofactor>
</comment>
<keyword evidence="7" id="KW-0378">Hydrolase</keyword>
<evidence type="ECO:0000256" key="6">
    <source>
        <dbReference type="ARBA" id="ARBA00022723"/>
    </source>
</evidence>
<dbReference type="Gene3D" id="1.10.150.210">
    <property type="entry name" value="Phosphoserine phosphatase, domain 2"/>
    <property type="match status" value="1"/>
</dbReference>
<evidence type="ECO:0000256" key="1">
    <source>
        <dbReference type="ARBA" id="ARBA00001946"/>
    </source>
</evidence>
<dbReference type="NCBIfam" id="TIGR00338">
    <property type="entry name" value="serB"/>
    <property type="match status" value="1"/>
</dbReference>
<dbReference type="NCBIfam" id="TIGR01488">
    <property type="entry name" value="HAD-SF-IB"/>
    <property type="match status" value="1"/>
</dbReference>
<dbReference type="InterPro" id="IPR023214">
    <property type="entry name" value="HAD_sf"/>
</dbReference>